<evidence type="ECO:0000256" key="1">
    <source>
        <dbReference type="SAM" id="Phobius"/>
    </source>
</evidence>
<keyword evidence="1" id="KW-0812">Transmembrane</keyword>
<dbReference type="OrthoDB" id="5242258at2"/>
<comment type="caution">
    <text evidence="3">The sequence shown here is derived from an EMBL/GenBank/DDBJ whole genome shotgun (WGS) entry which is preliminary data.</text>
</comment>
<dbReference type="RefSeq" id="WP_007574635.1">
    <property type="nucleotide sequence ID" value="NZ_AGUD01000191.1"/>
</dbReference>
<dbReference type="PANTHER" id="PTHR33371">
    <property type="entry name" value="INTERMEMBRANE PHOSPHOLIPID TRANSPORT SYSTEM BINDING PROTEIN MLAD-RELATED"/>
    <property type="match status" value="1"/>
</dbReference>
<reference evidence="3 4" key="1">
    <citation type="journal article" date="2013" name="Biodegradation">
        <title>Quantitative proteomic analysis of ibuprofen-degrading Patulibacter sp. strain I11.</title>
        <authorList>
            <person name="Almeida B."/>
            <person name="Kjeldal H."/>
            <person name="Lolas I."/>
            <person name="Knudsen A.D."/>
            <person name="Carvalho G."/>
            <person name="Nielsen K.L."/>
            <person name="Barreto Crespo M.T."/>
            <person name="Stensballe A."/>
            <person name="Nielsen J.L."/>
        </authorList>
    </citation>
    <scope>NUCLEOTIDE SEQUENCE [LARGE SCALE GENOMIC DNA]</scope>
    <source>
        <strain evidence="3 4">I11</strain>
    </source>
</reference>
<keyword evidence="1" id="KW-0472">Membrane</keyword>
<proteinExistence type="predicted"/>
<name>H0E5K5_9ACTN</name>
<feature type="domain" description="Mce/MlaD" evidence="2">
    <location>
        <begin position="57"/>
        <end position="132"/>
    </location>
</feature>
<evidence type="ECO:0000259" key="2">
    <source>
        <dbReference type="Pfam" id="PF02470"/>
    </source>
</evidence>
<dbReference type="InterPro" id="IPR052336">
    <property type="entry name" value="MlaD_Phospholipid_Transporter"/>
</dbReference>
<organism evidence="3 4">
    <name type="scientific">Patulibacter medicamentivorans</name>
    <dbReference type="NCBI Taxonomy" id="1097667"/>
    <lineage>
        <taxon>Bacteria</taxon>
        <taxon>Bacillati</taxon>
        <taxon>Actinomycetota</taxon>
        <taxon>Thermoleophilia</taxon>
        <taxon>Solirubrobacterales</taxon>
        <taxon>Patulibacteraceae</taxon>
        <taxon>Patulibacter</taxon>
    </lineage>
</organism>
<dbReference type="Pfam" id="PF02470">
    <property type="entry name" value="MlaD"/>
    <property type="match status" value="1"/>
</dbReference>
<accession>H0E5K5</accession>
<dbReference type="EMBL" id="AGUD01000191">
    <property type="protein sequence ID" value="EHN11040.1"/>
    <property type="molecule type" value="Genomic_DNA"/>
</dbReference>
<dbReference type="PANTHER" id="PTHR33371:SF16">
    <property type="entry name" value="MCE-FAMILY PROTEIN MCE3F"/>
    <property type="match status" value="1"/>
</dbReference>
<dbReference type="Proteomes" id="UP000005143">
    <property type="component" value="Unassembled WGS sequence"/>
</dbReference>
<evidence type="ECO:0000313" key="4">
    <source>
        <dbReference type="Proteomes" id="UP000005143"/>
    </source>
</evidence>
<keyword evidence="4" id="KW-1185">Reference proteome</keyword>
<dbReference type="GO" id="GO:0005576">
    <property type="term" value="C:extracellular region"/>
    <property type="evidence" value="ECO:0007669"/>
    <property type="project" value="TreeGrafter"/>
</dbReference>
<protein>
    <submittedName>
        <fullName evidence="3">MCE-family protein Mce6D</fullName>
    </submittedName>
</protein>
<dbReference type="InterPro" id="IPR003399">
    <property type="entry name" value="Mce/MlaD"/>
</dbReference>
<gene>
    <name evidence="3" type="ORF">PAI11_20980</name>
</gene>
<dbReference type="AlphaFoldDB" id="H0E5K5"/>
<sequence length="437" mass="47145">MIEVRDRISGRINRARLQLEVRRAARPSLVVLLGIAIFIAAGGYIVSQVSRTLLADTYEVRIEVRDARGVVVNADDVRFRGIPAGSITKVEMVHDQPVLTARIQKKYGRIYQDARAMLRPNTALQDMFVDIVDRGTPAAGVVDGQRPLRRDRTTTPVNVDEVLNVFQADERTRMAALLDNLGNGLEDRGARLRTAFAELVPVLRVAGDITQQLADRRPMVQRLVRNSSLLTAELGTRETELRRLIRSGSSTMTALAERSADLDAVLRGLPPTLGDVDTSFAALRGVLGDVDGAVRSLRPVARRLPGSLDDLRRLNASAAPAVRALERPVGRLLPLADALPPLSSDASAAVTALRPQVPAIEHTVKALAGCRKGVQGFFQWNASMSKFGDSRGSVPRGNLVVGLNTNGILPTPFEFAPKACTPGAPIPGRPPTAKDGS</sequence>
<keyword evidence="1" id="KW-1133">Transmembrane helix</keyword>
<evidence type="ECO:0000313" key="3">
    <source>
        <dbReference type="EMBL" id="EHN11040.1"/>
    </source>
</evidence>
<feature type="transmembrane region" description="Helical" evidence="1">
    <location>
        <begin position="24"/>
        <end position="46"/>
    </location>
</feature>